<evidence type="ECO:0000259" key="4">
    <source>
        <dbReference type="PROSITE" id="PS50072"/>
    </source>
</evidence>
<dbReference type="InterPro" id="IPR024936">
    <property type="entry name" value="Cyclophilin-type_PPIase"/>
</dbReference>
<name>A0ABQ9XW75_9EUKA</name>
<reference evidence="5 6" key="1">
    <citation type="journal article" date="2022" name="bioRxiv">
        <title>Genomics of Preaxostyla Flagellates Illuminates Evolutionary Transitions and the Path Towards Mitochondrial Loss.</title>
        <authorList>
            <person name="Novak L.V.F."/>
            <person name="Treitli S.C."/>
            <person name="Pyrih J."/>
            <person name="Halakuc P."/>
            <person name="Pipaliya S.V."/>
            <person name="Vacek V."/>
            <person name="Brzon O."/>
            <person name="Soukal P."/>
            <person name="Eme L."/>
            <person name="Dacks J.B."/>
            <person name="Karnkowska A."/>
            <person name="Elias M."/>
            <person name="Hampl V."/>
        </authorList>
    </citation>
    <scope>NUCLEOTIDE SEQUENCE [LARGE SCALE GENOMIC DNA]</scope>
    <source>
        <strain evidence="5">NAU3</strain>
        <tissue evidence="5">Gut</tissue>
    </source>
</reference>
<evidence type="ECO:0000256" key="1">
    <source>
        <dbReference type="ARBA" id="ARBA00023110"/>
    </source>
</evidence>
<comment type="catalytic activity">
    <reaction evidence="3">
        <text>[protein]-peptidylproline (omega=180) = [protein]-peptidylproline (omega=0)</text>
        <dbReference type="Rhea" id="RHEA:16237"/>
        <dbReference type="Rhea" id="RHEA-COMP:10747"/>
        <dbReference type="Rhea" id="RHEA-COMP:10748"/>
        <dbReference type="ChEBI" id="CHEBI:83833"/>
        <dbReference type="ChEBI" id="CHEBI:83834"/>
        <dbReference type="EC" id="5.2.1.8"/>
    </reaction>
</comment>
<dbReference type="PANTHER" id="PTHR11071:SF561">
    <property type="entry name" value="PEPTIDYL-PROLYL CIS-TRANS ISOMERASE D-RELATED"/>
    <property type="match status" value="1"/>
</dbReference>
<keyword evidence="6" id="KW-1185">Reference proteome</keyword>
<dbReference type="InterPro" id="IPR029000">
    <property type="entry name" value="Cyclophilin-like_dom_sf"/>
</dbReference>
<protein>
    <recommendedName>
        <fullName evidence="3">Peptidyl-prolyl cis-trans isomerase</fullName>
        <shortName evidence="3">PPIase</shortName>
        <ecNumber evidence="3">5.2.1.8</ecNumber>
    </recommendedName>
</protein>
<dbReference type="InterPro" id="IPR002130">
    <property type="entry name" value="Cyclophilin-type_PPIase_dom"/>
</dbReference>
<dbReference type="InterPro" id="IPR020892">
    <property type="entry name" value="Cyclophilin-type_PPIase_CS"/>
</dbReference>
<dbReference type="SUPFAM" id="SSF50891">
    <property type="entry name" value="Cyclophilin-like"/>
    <property type="match status" value="1"/>
</dbReference>
<organism evidence="5 6">
    <name type="scientific">Blattamonas nauphoetae</name>
    <dbReference type="NCBI Taxonomy" id="2049346"/>
    <lineage>
        <taxon>Eukaryota</taxon>
        <taxon>Metamonada</taxon>
        <taxon>Preaxostyla</taxon>
        <taxon>Oxymonadida</taxon>
        <taxon>Blattamonas</taxon>
    </lineage>
</organism>
<comment type="caution">
    <text evidence="5">The sequence shown here is derived from an EMBL/GenBank/DDBJ whole genome shotgun (WGS) entry which is preliminary data.</text>
</comment>
<dbReference type="PRINTS" id="PR00153">
    <property type="entry name" value="CSAPPISMRASE"/>
</dbReference>
<comment type="similarity">
    <text evidence="3">Belongs to the cyclophilin-type PPIase family.</text>
</comment>
<keyword evidence="1 3" id="KW-0697">Rotamase</keyword>
<dbReference type="EC" id="5.2.1.8" evidence="3"/>
<evidence type="ECO:0000313" key="6">
    <source>
        <dbReference type="Proteomes" id="UP001281761"/>
    </source>
</evidence>
<evidence type="ECO:0000256" key="2">
    <source>
        <dbReference type="ARBA" id="ARBA00023235"/>
    </source>
</evidence>
<gene>
    <name evidence="5" type="ORF">BLNAU_9278</name>
</gene>
<evidence type="ECO:0000256" key="3">
    <source>
        <dbReference type="RuleBase" id="RU363019"/>
    </source>
</evidence>
<feature type="domain" description="PPIase cyclophilin-type" evidence="4">
    <location>
        <begin position="28"/>
        <end position="184"/>
    </location>
</feature>
<dbReference type="CDD" id="cd01926">
    <property type="entry name" value="cyclophilin_ABH_like"/>
    <property type="match status" value="1"/>
</dbReference>
<dbReference type="PROSITE" id="PS00170">
    <property type="entry name" value="CSA_PPIASE_1"/>
    <property type="match status" value="1"/>
</dbReference>
<dbReference type="PANTHER" id="PTHR11071">
    <property type="entry name" value="PEPTIDYL-PROLYL CIS-TRANS ISOMERASE"/>
    <property type="match status" value="1"/>
</dbReference>
<dbReference type="Proteomes" id="UP001281761">
    <property type="component" value="Unassembled WGS sequence"/>
</dbReference>
<accession>A0ABQ9XW75</accession>
<sequence>MIALFVFVAISCEDPIRETSRTITHKVYFDISIGGEDQGQIVLGLYGNTVPKTVQNFLTLCTGEQGFGYKNSGFHRVIPHFMIQGGDFTSGDGRGGKSIYGYRFDDENFEVKHFGPGTLSMANAGPDTNGSQFFICTADTPWLDGKHVVFGEVVSGMDVVQKIENNPTRNSRPIKPVIISDCGAVPADV</sequence>
<comment type="function">
    <text evidence="3">PPIases accelerate the folding of proteins. It catalyzes the cis-trans isomerization of proline imidic peptide bonds in oligopeptides.</text>
</comment>
<dbReference type="PIRSF" id="PIRSF001467">
    <property type="entry name" value="Peptidylpro_ismrse"/>
    <property type="match status" value="1"/>
</dbReference>
<dbReference type="PROSITE" id="PS50072">
    <property type="entry name" value="CSA_PPIASE_2"/>
    <property type="match status" value="1"/>
</dbReference>
<evidence type="ECO:0000313" key="5">
    <source>
        <dbReference type="EMBL" id="KAK2955742.1"/>
    </source>
</evidence>
<dbReference type="GO" id="GO:0003755">
    <property type="term" value="F:peptidyl-prolyl cis-trans isomerase activity"/>
    <property type="evidence" value="ECO:0007669"/>
    <property type="project" value="UniProtKB-EC"/>
</dbReference>
<dbReference type="EMBL" id="JARBJD010000063">
    <property type="protein sequence ID" value="KAK2955742.1"/>
    <property type="molecule type" value="Genomic_DNA"/>
</dbReference>
<dbReference type="Gene3D" id="2.40.100.10">
    <property type="entry name" value="Cyclophilin-like"/>
    <property type="match status" value="1"/>
</dbReference>
<dbReference type="Pfam" id="PF00160">
    <property type="entry name" value="Pro_isomerase"/>
    <property type="match status" value="1"/>
</dbReference>
<proteinExistence type="inferred from homology"/>
<keyword evidence="2 3" id="KW-0413">Isomerase</keyword>